<protein>
    <submittedName>
        <fullName evidence="1">Uncharacterized protein</fullName>
    </submittedName>
</protein>
<keyword evidence="2" id="KW-1185">Reference proteome</keyword>
<reference evidence="1 2" key="1">
    <citation type="submission" date="2019-05" db="EMBL/GenBank/DDBJ databases">
        <title>Another draft genome of Portunus trituberculatus and its Hox gene families provides insights of decapod evolution.</title>
        <authorList>
            <person name="Jeong J.-H."/>
            <person name="Song I."/>
            <person name="Kim S."/>
            <person name="Choi T."/>
            <person name="Kim D."/>
            <person name="Ryu S."/>
            <person name="Kim W."/>
        </authorList>
    </citation>
    <scope>NUCLEOTIDE SEQUENCE [LARGE SCALE GENOMIC DNA]</scope>
    <source>
        <tissue evidence="1">Muscle</tissue>
    </source>
</reference>
<dbReference type="AlphaFoldDB" id="A0A5B7GSV1"/>
<comment type="caution">
    <text evidence="1">The sequence shown here is derived from an EMBL/GenBank/DDBJ whole genome shotgun (WGS) entry which is preliminary data.</text>
</comment>
<evidence type="ECO:0000313" key="1">
    <source>
        <dbReference type="EMBL" id="MPC63331.1"/>
    </source>
</evidence>
<gene>
    <name evidence="1" type="ORF">E2C01_057429</name>
</gene>
<accession>A0A5B7GSV1</accession>
<sequence>MFPECRLPKLASGGLACLACQDQQWTRRSASSSLNCKTSSCYYRFHADCQTVGCCLTDAVTDVPRIAEARCCPHITVGPPASVLSSCADMIRTLCTPSLHQLCYRIVRYVADSLTNNIWQCCARVFYDDRVADNVVSAMVRWINGNGRVFGKESHLVRAGCPGGRAGPRCLVPSVEARSGTAVHAKDARTPRSLWR</sequence>
<evidence type="ECO:0000313" key="2">
    <source>
        <dbReference type="Proteomes" id="UP000324222"/>
    </source>
</evidence>
<organism evidence="1 2">
    <name type="scientific">Portunus trituberculatus</name>
    <name type="common">Swimming crab</name>
    <name type="synonym">Neptunus trituberculatus</name>
    <dbReference type="NCBI Taxonomy" id="210409"/>
    <lineage>
        <taxon>Eukaryota</taxon>
        <taxon>Metazoa</taxon>
        <taxon>Ecdysozoa</taxon>
        <taxon>Arthropoda</taxon>
        <taxon>Crustacea</taxon>
        <taxon>Multicrustacea</taxon>
        <taxon>Malacostraca</taxon>
        <taxon>Eumalacostraca</taxon>
        <taxon>Eucarida</taxon>
        <taxon>Decapoda</taxon>
        <taxon>Pleocyemata</taxon>
        <taxon>Brachyura</taxon>
        <taxon>Eubrachyura</taxon>
        <taxon>Portunoidea</taxon>
        <taxon>Portunidae</taxon>
        <taxon>Portuninae</taxon>
        <taxon>Portunus</taxon>
    </lineage>
</organism>
<dbReference type="Proteomes" id="UP000324222">
    <property type="component" value="Unassembled WGS sequence"/>
</dbReference>
<dbReference type="EMBL" id="VSRR010020674">
    <property type="protein sequence ID" value="MPC63331.1"/>
    <property type="molecule type" value="Genomic_DNA"/>
</dbReference>
<proteinExistence type="predicted"/>
<name>A0A5B7GSV1_PORTR</name>